<dbReference type="GO" id="GO:0000150">
    <property type="term" value="F:DNA strand exchange activity"/>
    <property type="evidence" value="ECO:0007669"/>
    <property type="project" value="InterPro"/>
</dbReference>
<comment type="similarity">
    <text evidence="1">Belongs to the site-specific recombinase resolvase family.</text>
</comment>
<dbReference type="PROSITE" id="PS00397">
    <property type="entry name" value="RECOMBINASES_1"/>
    <property type="match status" value="1"/>
</dbReference>
<gene>
    <name evidence="9" type="ORF">B841_12996</name>
</gene>
<dbReference type="Gene3D" id="1.10.10.60">
    <property type="entry name" value="Homeodomain-like"/>
    <property type="match status" value="1"/>
</dbReference>
<evidence type="ECO:0000313" key="9">
    <source>
        <dbReference type="EMBL" id="AGS36044.1"/>
    </source>
</evidence>
<keyword evidence="10" id="KW-1185">Reference proteome</keyword>
<evidence type="ECO:0000313" key="10">
    <source>
        <dbReference type="Proteomes" id="UP000015388"/>
    </source>
</evidence>
<dbReference type="AlphaFoldDB" id="S5SXS4"/>
<evidence type="ECO:0000256" key="1">
    <source>
        <dbReference type="ARBA" id="ARBA00009913"/>
    </source>
</evidence>
<evidence type="ECO:0000256" key="4">
    <source>
        <dbReference type="ARBA" id="ARBA00023172"/>
    </source>
</evidence>
<dbReference type="Proteomes" id="UP000015388">
    <property type="component" value="Plasmid pCmaris1"/>
</dbReference>
<dbReference type="GO" id="GO:0015074">
    <property type="term" value="P:DNA integration"/>
    <property type="evidence" value="ECO:0007669"/>
    <property type="project" value="UniProtKB-KW"/>
</dbReference>
<dbReference type="InterPro" id="IPR006118">
    <property type="entry name" value="Recombinase_CS"/>
</dbReference>
<proteinExistence type="inferred from homology"/>
<dbReference type="Gene3D" id="3.40.50.1390">
    <property type="entry name" value="Resolvase, N-terminal catalytic domain"/>
    <property type="match status" value="1"/>
</dbReference>
<dbReference type="RefSeq" id="WP_020935846.1">
    <property type="nucleotide sequence ID" value="NC_021920.1"/>
</dbReference>
<dbReference type="PATRIC" id="fig|1224163.3.peg.2601"/>
<protein>
    <submittedName>
        <fullName evidence="9">Putative resolvase</fullName>
    </submittedName>
</protein>
<keyword evidence="9" id="KW-0614">Plasmid</keyword>
<feature type="region of interest" description="Disordered" evidence="7">
    <location>
        <begin position="183"/>
        <end position="209"/>
    </location>
</feature>
<evidence type="ECO:0000256" key="6">
    <source>
        <dbReference type="PROSITE-ProRule" id="PRU10137"/>
    </source>
</evidence>
<dbReference type="KEGG" id="cmd:B841_12996"/>
<geneLocation type="plasmid" evidence="9 10">
    <name>pCmaris1</name>
</geneLocation>
<evidence type="ECO:0000256" key="3">
    <source>
        <dbReference type="ARBA" id="ARBA00023125"/>
    </source>
</evidence>
<dbReference type="EMBL" id="CP003925">
    <property type="protein sequence ID" value="AGS36044.1"/>
    <property type="molecule type" value="Genomic_DNA"/>
</dbReference>
<dbReference type="CDD" id="cd03768">
    <property type="entry name" value="SR_ResInv"/>
    <property type="match status" value="1"/>
</dbReference>
<feature type="region of interest" description="Disordered" evidence="7">
    <location>
        <begin position="123"/>
        <end position="162"/>
    </location>
</feature>
<evidence type="ECO:0000256" key="7">
    <source>
        <dbReference type="SAM" id="MobiDB-lite"/>
    </source>
</evidence>
<reference evidence="9 10" key="1">
    <citation type="submission" date="2012-11" db="EMBL/GenBank/DDBJ databases">
        <title>The complete genome sequence of Corynebacterium maris Coryn-1 (=DSM 45190).</title>
        <authorList>
            <person name="Schaffert L."/>
            <person name="Albersmeier A."/>
            <person name="Kalinowski J."/>
            <person name="Ruckert C."/>
        </authorList>
    </citation>
    <scope>NUCLEOTIDE SEQUENCE [LARGE SCALE GENOMIC DNA]</scope>
    <source>
        <strain evidence="10">Coryn-1</strain>
        <plasmid evidence="10">Plasmid pCmaris1</plasmid>
    </source>
</reference>
<sequence length="389" mass="42961">MARPGTLLNEDLRTPQEEIRIVRKHKHATTIQRRVQRGHRWVWDSTAEKVATERVLDDDAARWRAFENNPKLATWHSTLREPQALVKIHRSYKFVTKAQVYYGRDDTGATRWGEIEEISSPDVVRDGGAGWGFHPPAWETTPDTSVEEQNSQADENAVDGRTDTAAAATKTNDQAVAPEVDTAATPAPAADPTPAPTAPAPPPTGQKVSYLRVSSKDQSIARQREALAHLGIRKEFIDEISARSRADRPGLEACLEYLRDGDELHVASIDRLARSLIDLKELVTELTTQGVTVVFHKEGLRFAADTDDPTANLMLGVLGSFAEFERAIIRERQAEGIALAKKAGKYTGRPKALSEEQVADARRRITAGESKTSVAKALGVGRSTLYRYL</sequence>
<dbReference type="InterPro" id="IPR006119">
    <property type="entry name" value="Resolv_N"/>
</dbReference>
<dbReference type="OrthoDB" id="3405463at2"/>
<keyword evidence="2" id="KW-0229">DNA integration</keyword>
<feature type="domain" description="Resolvase/invertase-type recombinase catalytic" evidence="8">
    <location>
        <begin position="206"/>
        <end position="344"/>
    </location>
</feature>
<accession>S5SXS4</accession>
<name>S5SXS4_9CORY</name>
<dbReference type="PANTHER" id="PTHR30461">
    <property type="entry name" value="DNA-INVERTASE FROM LAMBDOID PROPHAGE"/>
    <property type="match status" value="1"/>
</dbReference>
<dbReference type="InterPro" id="IPR006120">
    <property type="entry name" value="Resolvase_HTH_dom"/>
</dbReference>
<dbReference type="InterPro" id="IPR009057">
    <property type="entry name" value="Homeodomain-like_sf"/>
</dbReference>
<dbReference type="Pfam" id="PF02796">
    <property type="entry name" value="HTH_7"/>
    <property type="match status" value="1"/>
</dbReference>
<organism evidence="9 10">
    <name type="scientific">Corynebacterium maris DSM 45190</name>
    <dbReference type="NCBI Taxonomy" id="1224163"/>
    <lineage>
        <taxon>Bacteria</taxon>
        <taxon>Bacillati</taxon>
        <taxon>Actinomycetota</taxon>
        <taxon>Actinomycetes</taxon>
        <taxon>Mycobacteriales</taxon>
        <taxon>Corynebacteriaceae</taxon>
        <taxon>Corynebacterium</taxon>
    </lineage>
</organism>
<evidence type="ECO:0000256" key="5">
    <source>
        <dbReference type="PIRSR" id="PIRSR606118-50"/>
    </source>
</evidence>
<feature type="compositionally biased region" description="Polar residues" evidence="7">
    <location>
        <begin position="141"/>
        <end position="154"/>
    </location>
</feature>
<dbReference type="HOGENOM" id="CLU_010686_8_3_11"/>
<dbReference type="CDD" id="cd00569">
    <property type="entry name" value="HTH_Hin_like"/>
    <property type="match status" value="1"/>
</dbReference>
<dbReference type="SUPFAM" id="SSF53041">
    <property type="entry name" value="Resolvase-like"/>
    <property type="match status" value="1"/>
</dbReference>
<evidence type="ECO:0000259" key="8">
    <source>
        <dbReference type="PROSITE" id="PS51736"/>
    </source>
</evidence>
<dbReference type="SUPFAM" id="SSF46689">
    <property type="entry name" value="Homeodomain-like"/>
    <property type="match status" value="1"/>
</dbReference>
<dbReference type="PANTHER" id="PTHR30461:SF26">
    <property type="entry name" value="RESOLVASE HOMOLOG YNEB"/>
    <property type="match status" value="1"/>
</dbReference>
<evidence type="ECO:0000256" key="2">
    <source>
        <dbReference type="ARBA" id="ARBA00022908"/>
    </source>
</evidence>
<dbReference type="Pfam" id="PF00239">
    <property type="entry name" value="Resolvase"/>
    <property type="match status" value="1"/>
</dbReference>
<dbReference type="PROSITE" id="PS51736">
    <property type="entry name" value="RECOMBINASES_3"/>
    <property type="match status" value="1"/>
</dbReference>
<keyword evidence="3" id="KW-0238">DNA-binding</keyword>
<feature type="active site" description="O-(5'-phospho-DNA)-serine intermediate" evidence="5 6">
    <location>
        <position position="214"/>
    </location>
</feature>
<keyword evidence="4" id="KW-0233">DNA recombination</keyword>
<dbReference type="InterPro" id="IPR036162">
    <property type="entry name" value="Resolvase-like_N_sf"/>
</dbReference>
<dbReference type="GO" id="GO:0003677">
    <property type="term" value="F:DNA binding"/>
    <property type="evidence" value="ECO:0007669"/>
    <property type="project" value="UniProtKB-KW"/>
</dbReference>
<feature type="compositionally biased region" description="Pro residues" evidence="7">
    <location>
        <begin position="189"/>
        <end position="204"/>
    </location>
</feature>
<dbReference type="InterPro" id="IPR050639">
    <property type="entry name" value="SSR_resolvase"/>
</dbReference>
<dbReference type="eggNOG" id="COG1961">
    <property type="taxonomic scope" value="Bacteria"/>
</dbReference>
<dbReference type="SMART" id="SM00857">
    <property type="entry name" value="Resolvase"/>
    <property type="match status" value="1"/>
</dbReference>